<dbReference type="AlphaFoldDB" id="A0AA35RJZ8"/>
<feature type="domain" description="RimM N-terminal" evidence="5">
    <location>
        <begin position="4"/>
        <end position="36"/>
    </location>
</feature>
<dbReference type="PANTHER" id="PTHR33692">
    <property type="entry name" value="RIBOSOME MATURATION FACTOR RIMM"/>
    <property type="match status" value="1"/>
</dbReference>
<keyword evidence="4" id="KW-0143">Chaperone</keyword>
<evidence type="ECO:0000313" key="8">
    <source>
        <dbReference type="Proteomes" id="UP001174909"/>
    </source>
</evidence>
<dbReference type="SUPFAM" id="SSF50346">
    <property type="entry name" value="PRC-barrel domain"/>
    <property type="match status" value="1"/>
</dbReference>
<evidence type="ECO:0000259" key="5">
    <source>
        <dbReference type="Pfam" id="PF01782"/>
    </source>
</evidence>
<dbReference type="GO" id="GO:0006364">
    <property type="term" value="P:rRNA processing"/>
    <property type="evidence" value="ECO:0007669"/>
    <property type="project" value="UniProtKB-KW"/>
</dbReference>
<dbReference type="Gene3D" id="2.40.30.60">
    <property type="entry name" value="RimM"/>
    <property type="match status" value="1"/>
</dbReference>
<dbReference type="InterPro" id="IPR036976">
    <property type="entry name" value="RimM_N_sf"/>
</dbReference>
<reference evidence="7" key="1">
    <citation type="submission" date="2023-03" db="EMBL/GenBank/DDBJ databases">
        <authorList>
            <person name="Steffen K."/>
            <person name="Cardenas P."/>
        </authorList>
    </citation>
    <scope>NUCLEOTIDE SEQUENCE</scope>
</reference>
<evidence type="ECO:0000256" key="4">
    <source>
        <dbReference type="ARBA" id="ARBA00023186"/>
    </source>
</evidence>
<keyword evidence="3" id="KW-0698">rRNA processing</keyword>
<dbReference type="InterPro" id="IPR002676">
    <property type="entry name" value="RimM_N"/>
</dbReference>
<evidence type="ECO:0000259" key="6">
    <source>
        <dbReference type="Pfam" id="PF24986"/>
    </source>
</evidence>
<dbReference type="InterPro" id="IPR056792">
    <property type="entry name" value="PRC_RimM"/>
</dbReference>
<dbReference type="EMBL" id="CASHTH010001141">
    <property type="protein sequence ID" value="CAI8012001.1"/>
    <property type="molecule type" value="Genomic_DNA"/>
</dbReference>
<dbReference type="Gene3D" id="2.30.30.240">
    <property type="entry name" value="PRC-barrel domain"/>
    <property type="match status" value="1"/>
</dbReference>
<dbReference type="GO" id="GO:0043022">
    <property type="term" value="F:ribosome binding"/>
    <property type="evidence" value="ECO:0007669"/>
    <property type="project" value="InterPro"/>
</dbReference>
<sequence>MSSNWQSGRVYLYIEGVADRESAEALRGELIEVPEDERPQTSEPFWYIDEIEGLSVVTSTSEQLGTIREVLQTGANDVYIVDRGERRDVLIPALRDVVTAIDISAGTMTVDLPEGLIPDDELVD</sequence>
<dbReference type="GO" id="GO:0005840">
    <property type="term" value="C:ribosome"/>
    <property type="evidence" value="ECO:0007669"/>
    <property type="project" value="InterPro"/>
</dbReference>
<keyword evidence="1" id="KW-0963">Cytoplasm</keyword>
<protein>
    <submittedName>
        <fullName evidence="7">Ribosome maturation factor RimM</fullName>
    </submittedName>
</protein>
<dbReference type="NCBIfam" id="TIGR02273">
    <property type="entry name" value="16S_RimM"/>
    <property type="match status" value="1"/>
</dbReference>
<proteinExistence type="predicted"/>
<dbReference type="InterPro" id="IPR011961">
    <property type="entry name" value="RimM"/>
</dbReference>
<dbReference type="InterPro" id="IPR011033">
    <property type="entry name" value="PRC_barrel-like_sf"/>
</dbReference>
<organism evidence="7 8">
    <name type="scientific">Geodia barretti</name>
    <name type="common">Barrett's horny sponge</name>
    <dbReference type="NCBI Taxonomy" id="519541"/>
    <lineage>
        <taxon>Eukaryota</taxon>
        <taxon>Metazoa</taxon>
        <taxon>Porifera</taxon>
        <taxon>Demospongiae</taxon>
        <taxon>Heteroscleromorpha</taxon>
        <taxon>Tetractinellida</taxon>
        <taxon>Astrophorina</taxon>
        <taxon>Geodiidae</taxon>
        <taxon>Geodia</taxon>
    </lineage>
</organism>
<feature type="domain" description="Ribosome maturation factor RimM PRC barrel" evidence="6">
    <location>
        <begin position="49"/>
        <end position="116"/>
    </location>
</feature>
<accession>A0AA35RJZ8</accession>
<evidence type="ECO:0000313" key="7">
    <source>
        <dbReference type="EMBL" id="CAI8012001.1"/>
    </source>
</evidence>
<evidence type="ECO:0000256" key="3">
    <source>
        <dbReference type="ARBA" id="ARBA00022552"/>
    </source>
</evidence>
<evidence type="ECO:0000256" key="1">
    <source>
        <dbReference type="ARBA" id="ARBA00022490"/>
    </source>
</evidence>
<dbReference type="Pfam" id="PF01782">
    <property type="entry name" value="RimM"/>
    <property type="match status" value="1"/>
</dbReference>
<gene>
    <name evidence="7" type="ORF">GBAR_LOCUS7710</name>
</gene>
<dbReference type="Pfam" id="PF24986">
    <property type="entry name" value="PRC_RimM"/>
    <property type="match status" value="1"/>
</dbReference>
<name>A0AA35RJZ8_GEOBA</name>
<comment type="caution">
    <text evidence="7">The sequence shown here is derived from an EMBL/GenBank/DDBJ whole genome shotgun (WGS) entry which is preliminary data.</text>
</comment>
<keyword evidence="2" id="KW-0690">Ribosome biogenesis</keyword>
<dbReference type="PANTHER" id="PTHR33692:SF1">
    <property type="entry name" value="RIBOSOME MATURATION FACTOR RIMM"/>
    <property type="match status" value="1"/>
</dbReference>
<keyword evidence="8" id="KW-1185">Reference proteome</keyword>
<evidence type="ECO:0000256" key="2">
    <source>
        <dbReference type="ARBA" id="ARBA00022517"/>
    </source>
</evidence>
<dbReference type="Proteomes" id="UP001174909">
    <property type="component" value="Unassembled WGS sequence"/>
</dbReference>